<dbReference type="UniPathway" id="UPA00143"/>
<dbReference type="STRING" id="135651.G0NYI4"/>
<evidence type="ECO:0000256" key="4">
    <source>
        <dbReference type="ARBA" id="ARBA00014394"/>
    </source>
</evidence>
<evidence type="ECO:0000256" key="7">
    <source>
        <dbReference type="ARBA" id="ARBA00022833"/>
    </source>
</evidence>
<feature type="domain" description="CULT" evidence="14">
    <location>
        <begin position="268"/>
        <end position="371"/>
    </location>
</feature>
<dbReference type="EMBL" id="GL379981">
    <property type="protein sequence ID" value="EGT40112.1"/>
    <property type="molecule type" value="Genomic_DNA"/>
</dbReference>
<dbReference type="OMA" id="RINGYPF"/>
<reference evidence="16" key="1">
    <citation type="submission" date="2011-07" db="EMBL/GenBank/DDBJ databases">
        <authorList>
            <consortium name="Caenorhabditis brenneri Sequencing and Analysis Consortium"/>
            <person name="Wilson R.K."/>
        </authorList>
    </citation>
    <scope>NUCLEOTIDE SEQUENCE [LARGE SCALE GENOMIC DNA]</scope>
    <source>
        <strain evidence="16">PB2801</strain>
    </source>
</reference>
<evidence type="ECO:0000256" key="8">
    <source>
        <dbReference type="ARBA" id="ARBA00022843"/>
    </source>
</evidence>
<dbReference type="InParanoid" id="G0NYI4"/>
<evidence type="ECO:0000256" key="10">
    <source>
        <dbReference type="ARBA" id="ARBA00030079"/>
    </source>
</evidence>
<keyword evidence="7" id="KW-0862">Zinc</keyword>
<evidence type="ECO:0000313" key="16">
    <source>
        <dbReference type="Proteomes" id="UP000008068"/>
    </source>
</evidence>
<dbReference type="Proteomes" id="UP000008068">
    <property type="component" value="Unassembled WGS sequence"/>
</dbReference>
<keyword evidence="6" id="KW-0833">Ubl conjugation pathway</keyword>
<evidence type="ECO:0000256" key="11">
    <source>
        <dbReference type="ARBA" id="ARBA00046075"/>
    </source>
</evidence>
<dbReference type="InterPro" id="IPR003111">
    <property type="entry name" value="Lon_prtase_N"/>
</dbReference>
<evidence type="ECO:0000256" key="2">
    <source>
        <dbReference type="ARBA" id="ARBA00004906"/>
    </source>
</evidence>
<dbReference type="HOGENOM" id="CLU_664374_0_0_1"/>
<protein>
    <recommendedName>
        <fullName evidence="4">Protein cereblon</fullName>
    </recommendedName>
    <alternativeName>
        <fullName evidence="10">Protein ohgata</fullName>
    </alternativeName>
</protein>
<dbReference type="PROSITE" id="PS51788">
    <property type="entry name" value="CULT"/>
    <property type="match status" value="1"/>
</dbReference>
<dbReference type="OrthoDB" id="267517at2759"/>
<proteinExistence type="inferred from homology"/>
<sequence length="402" mass="46643">MEQEEFLNHEPDGNHEFDENEQGIRRDAAHRFDYALRLNEDRENYENQARLVDYGTNWFPICGVSAVCFPEQQLPMKFHDDEREIYDRLVESARANGFVVLFPLDIEECNALPYIATLSKVVQSNPQTLSMELMGVNRCKVIAYNLERGEAQIQLLPEVEVPSILSQYVPRYVKNSSIHKQRELAYRITGYPFHILREITTNHVEECCRELDRMIGSDAVIAAKNRGLVYFSYFVAQQIFSNRKTEYSLLKESSANSRLAAALKYCKVSIGKCSNCNTPIFRNEHIMRLPDQTMTHVNAHGYVHKITLLSEVMNYVRASPPSYDFTWFPDYAWIIIECSNCDQHIGWEYISMIREPPRFFGIQREGIKFQNDEEHENGSPEESTNSQAIFEEISEGEDELSE</sequence>
<dbReference type="Gene3D" id="2.170.150.20">
    <property type="entry name" value="Peptide methionine sulfoxide reductase"/>
    <property type="match status" value="1"/>
</dbReference>
<dbReference type="AlphaFoldDB" id="G0NYI4"/>
<dbReference type="SMART" id="SM00464">
    <property type="entry name" value="LON"/>
    <property type="match status" value="1"/>
</dbReference>
<keyword evidence="5" id="KW-0479">Metal-binding</keyword>
<dbReference type="GO" id="GO:0005634">
    <property type="term" value="C:nucleus"/>
    <property type="evidence" value="ECO:0007669"/>
    <property type="project" value="UniProtKB-SubCell"/>
</dbReference>
<feature type="compositionally biased region" description="Acidic residues" evidence="13">
    <location>
        <begin position="392"/>
        <end position="402"/>
    </location>
</feature>
<evidence type="ECO:0000256" key="3">
    <source>
        <dbReference type="ARBA" id="ARBA00005293"/>
    </source>
</evidence>
<dbReference type="InterPro" id="IPR034750">
    <property type="entry name" value="CULT"/>
</dbReference>
<evidence type="ECO:0000256" key="13">
    <source>
        <dbReference type="SAM" id="MobiDB-lite"/>
    </source>
</evidence>
<keyword evidence="16" id="KW-1185">Reference proteome</keyword>
<comment type="pathway">
    <text evidence="2">Protein modification; protein ubiquitination.</text>
</comment>
<evidence type="ECO:0000313" key="15">
    <source>
        <dbReference type="EMBL" id="EGT40112.1"/>
    </source>
</evidence>
<feature type="region of interest" description="Disordered" evidence="13">
    <location>
        <begin position="370"/>
        <end position="402"/>
    </location>
</feature>
<comment type="similarity">
    <text evidence="3">Belongs to the CRBN family.</text>
</comment>
<dbReference type="GO" id="GO:0046872">
    <property type="term" value="F:metal ion binding"/>
    <property type="evidence" value="ECO:0007669"/>
    <property type="project" value="UniProtKB-KW"/>
</dbReference>
<keyword evidence="8" id="KW-0832">Ubl conjugation</keyword>
<evidence type="ECO:0000256" key="9">
    <source>
        <dbReference type="ARBA" id="ARBA00023242"/>
    </source>
</evidence>
<name>G0NYI4_CAEBE</name>
<evidence type="ECO:0000256" key="5">
    <source>
        <dbReference type="ARBA" id="ARBA00022723"/>
    </source>
</evidence>
<dbReference type="CDD" id="cd15777">
    <property type="entry name" value="CRBN_C_like"/>
    <property type="match status" value="1"/>
</dbReference>
<accession>G0NYI4</accession>
<comment type="function">
    <text evidence="11">Substrate recognition component of a DCX (DDB1-CUL4-X-box) E3 protein ligase complex that mediates the ubiquitination and subsequent proteasomal degradation of target proteins. Has an essential role in mediating growth by negatively regulating insulin signaling. It also has a role in maintaining presynaptic function in the neuromuscular junction synapses of third-instar larvae.</text>
</comment>
<dbReference type="FunCoup" id="G0NYI4">
    <property type="interactions" value="2631"/>
</dbReference>
<keyword evidence="9" id="KW-0539">Nucleus</keyword>
<dbReference type="GO" id="GO:0016567">
    <property type="term" value="P:protein ubiquitination"/>
    <property type="evidence" value="ECO:0007669"/>
    <property type="project" value="UniProtKB-UniPathway"/>
</dbReference>
<comment type="subcellular location">
    <subcellularLocation>
        <location evidence="1">Nucleus</location>
    </subcellularLocation>
</comment>
<evidence type="ECO:0000256" key="12">
    <source>
        <dbReference type="ARBA" id="ARBA00046796"/>
    </source>
</evidence>
<dbReference type="FunFam" id="2.170.150.20:FF:000007">
    <property type="entry name" value="Protein cereblon"/>
    <property type="match status" value="1"/>
</dbReference>
<dbReference type="eggNOG" id="KOG1400">
    <property type="taxonomic scope" value="Eukaryota"/>
</dbReference>
<dbReference type="Pfam" id="PF03226">
    <property type="entry name" value="Yippee-Mis18"/>
    <property type="match status" value="1"/>
</dbReference>
<evidence type="ECO:0000256" key="6">
    <source>
        <dbReference type="ARBA" id="ARBA00022786"/>
    </source>
</evidence>
<feature type="region of interest" description="Disordered" evidence="13">
    <location>
        <begin position="1"/>
        <end position="22"/>
    </location>
</feature>
<evidence type="ECO:0000256" key="1">
    <source>
        <dbReference type="ARBA" id="ARBA00004123"/>
    </source>
</evidence>
<evidence type="ECO:0000259" key="14">
    <source>
        <dbReference type="PROSITE" id="PS51788"/>
    </source>
</evidence>
<dbReference type="InterPro" id="IPR004910">
    <property type="entry name" value="Yippee/Mis18/Cereblon"/>
</dbReference>
<comment type="subunit">
    <text evidence="12">Likely a component of a DCX (DDB1-CUL4-X-box) protein ligase complex. May interact with pic/DDB1.</text>
</comment>
<gene>
    <name evidence="15" type="ORF">CAEBREN_04514</name>
</gene>
<organism evidence="16">
    <name type="scientific">Caenorhabditis brenneri</name>
    <name type="common">Nematode worm</name>
    <dbReference type="NCBI Taxonomy" id="135651"/>
    <lineage>
        <taxon>Eukaryota</taxon>
        <taxon>Metazoa</taxon>
        <taxon>Ecdysozoa</taxon>
        <taxon>Nematoda</taxon>
        <taxon>Chromadorea</taxon>
        <taxon>Rhabditida</taxon>
        <taxon>Rhabditina</taxon>
        <taxon>Rhabditomorpha</taxon>
        <taxon>Rhabditoidea</taxon>
        <taxon>Rhabditidae</taxon>
        <taxon>Peloderinae</taxon>
        <taxon>Caenorhabditis</taxon>
    </lineage>
</organism>